<sequence>MKRALEAIVGETVPVKRVFKDGKTVKSAAEPILIEVVELPTEYASIQPILIEVVELPTEYASILRSTGNKYESLESIQQRIGCQITLANEIKRDGSRLMTFVGTRGTIDSAREIINGILAEHFTVPNSPTRTSEIITEIMMIPGNKCGLVIGKNGETIRLMQEKLGVKMLLVQESVAISTEKPLKISGDVEKVNHAKVMIGKLIHGEEFCCSTINSVHNYTIDMEIPRCAVGFVIGKKGENIRKLCQESGCYLSFAFEADTSAPSRKLSIQGTEKTVSLAKNMVLEIINRCQSNLEVKIGSFTVSAQDAAVIVENLEHIKSQTGTEIELVNDLVSSPERVFTIKGTQGQIDSAVTNMKAIIYERVFTIKGTQGQIDSAVTNMKAVIYGPTSAVASPESYSQNSQSVVNQFNDWNANAYYSSYMYSETSAFTSSQGSANYALEWAEYYRQNGMEAEALQVEQYIHLSSQNDQKNGYFYEDEHSDPFEPQKTEEYPPGCTPPRFISRKNV</sequence>
<evidence type="ECO:0000313" key="2">
    <source>
        <dbReference type="WBParaSite" id="JU765_v2.g1955.t2"/>
    </source>
</evidence>
<dbReference type="WBParaSite" id="JU765_v2.g1955.t2">
    <property type="protein sequence ID" value="JU765_v2.g1955.t2"/>
    <property type="gene ID" value="JU765_v2.g1955"/>
</dbReference>
<reference evidence="2" key="1">
    <citation type="submission" date="2022-11" db="UniProtKB">
        <authorList>
            <consortium name="WormBaseParasite"/>
        </authorList>
    </citation>
    <scope>IDENTIFICATION</scope>
</reference>
<evidence type="ECO:0000313" key="1">
    <source>
        <dbReference type="Proteomes" id="UP000887576"/>
    </source>
</evidence>
<dbReference type="Proteomes" id="UP000887576">
    <property type="component" value="Unplaced"/>
</dbReference>
<organism evidence="1 2">
    <name type="scientific">Panagrolaimus sp. JU765</name>
    <dbReference type="NCBI Taxonomy" id="591449"/>
    <lineage>
        <taxon>Eukaryota</taxon>
        <taxon>Metazoa</taxon>
        <taxon>Ecdysozoa</taxon>
        <taxon>Nematoda</taxon>
        <taxon>Chromadorea</taxon>
        <taxon>Rhabditida</taxon>
        <taxon>Tylenchina</taxon>
        <taxon>Panagrolaimomorpha</taxon>
        <taxon>Panagrolaimoidea</taxon>
        <taxon>Panagrolaimidae</taxon>
        <taxon>Panagrolaimus</taxon>
    </lineage>
</organism>
<name>A0AC34QUU4_9BILA</name>
<protein>
    <submittedName>
        <fullName evidence="2">K Homology domain-containing protein</fullName>
    </submittedName>
</protein>
<proteinExistence type="predicted"/>
<accession>A0AC34QUU4</accession>